<dbReference type="OrthoDB" id="6006756at2759"/>
<evidence type="ECO:0000313" key="2">
    <source>
        <dbReference type="EMBL" id="CAB3985692.1"/>
    </source>
</evidence>
<organism evidence="2 3">
    <name type="scientific">Paramuricea clavata</name>
    <name type="common">Red gorgonian</name>
    <name type="synonym">Violescent sea-whip</name>
    <dbReference type="NCBI Taxonomy" id="317549"/>
    <lineage>
        <taxon>Eukaryota</taxon>
        <taxon>Metazoa</taxon>
        <taxon>Cnidaria</taxon>
        <taxon>Anthozoa</taxon>
        <taxon>Octocorallia</taxon>
        <taxon>Malacalcyonacea</taxon>
        <taxon>Plexauridae</taxon>
        <taxon>Paramuricea</taxon>
    </lineage>
</organism>
<comment type="caution">
    <text evidence="2">The sequence shown here is derived from an EMBL/GenBank/DDBJ whole genome shotgun (WGS) entry which is preliminary data.</text>
</comment>
<gene>
    <name evidence="2" type="ORF">PACLA_8A006570</name>
</gene>
<reference evidence="2" key="1">
    <citation type="submission" date="2020-04" db="EMBL/GenBank/DDBJ databases">
        <authorList>
            <person name="Alioto T."/>
            <person name="Alioto T."/>
            <person name="Gomez Garrido J."/>
        </authorList>
    </citation>
    <scope>NUCLEOTIDE SEQUENCE</scope>
    <source>
        <strain evidence="2">A484AB</strain>
    </source>
</reference>
<name>A0A6S7G9E4_PARCT</name>
<feature type="region of interest" description="Disordered" evidence="1">
    <location>
        <begin position="163"/>
        <end position="202"/>
    </location>
</feature>
<evidence type="ECO:0000313" key="3">
    <source>
        <dbReference type="Proteomes" id="UP001152795"/>
    </source>
</evidence>
<dbReference type="EMBL" id="CACRXK020000903">
    <property type="protein sequence ID" value="CAB3985692.1"/>
    <property type="molecule type" value="Genomic_DNA"/>
</dbReference>
<proteinExistence type="predicted"/>
<keyword evidence="3" id="KW-1185">Reference proteome</keyword>
<feature type="region of interest" description="Disordered" evidence="1">
    <location>
        <begin position="262"/>
        <end position="289"/>
    </location>
</feature>
<feature type="compositionally biased region" description="Polar residues" evidence="1">
    <location>
        <begin position="163"/>
        <end position="185"/>
    </location>
</feature>
<sequence>MTSLHNGTMITDNATPVVPMRITHSFPPRGIVANILTNSKNTKGNSLYLYGSFKEHSMASTTRTKIRNEEDASFSLPPTLTEKTFKTRQAPRFYTVDTTGLRQQNNNVDHALDQLITNSDLTDLKDIYHRICKGNVSTLQTLVSKKKISQKFVFVQNSSPLHRYPQQTRRLTAKNQEPGQRTTVDQPCRNRENATSQKTNKRVLVPSPYFDRTNNEKTSISEASSQHILYPSSFARSFRNNACKRPIEPTVINLNYKLPELGKDRNSKFPAKNRMKKQRWGSSGCNKKD</sequence>
<accession>A0A6S7G9E4</accession>
<dbReference type="AlphaFoldDB" id="A0A6S7G9E4"/>
<feature type="compositionally biased region" description="Polar residues" evidence="1">
    <location>
        <begin position="280"/>
        <end position="289"/>
    </location>
</feature>
<evidence type="ECO:0000256" key="1">
    <source>
        <dbReference type="SAM" id="MobiDB-lite"/>
    </source>
</evidence>
<dbReference type="Proteomes" id="UP001152795">
    <property type="component" value="Unassembled WGS sequence"/>
</dbReference>
<protein>
    <submittedName>
        <fullName evidence="2">Uncharacterized protein</fullName>
    </submittedName>
</protein>